<evidence type="ECO:0000256" key="10">
    <source>
        <dbReference type="ARBA" id="ARBA00023163"/>
    </source>
</evidence>
<keyword evidence="5 11" id="KW-0678">Repressor</keyword>
<evidence type="ECO:0000256" key="5">
    <source>
        <dbReference type="ARBA" id="ARBA00022491"/>
    </source>
</evidence>
<evidence type="ECO:0000256" key="1">
    <source>
        <dbReference type="ARBA" id="ARBA00004496"/>
    </source>
</evidence>
<protein>
    <recommendedName>
        <fullName evidence="3 11">Ferric uptake regulation protein</fullName>
    </recommendedName>
</protein>
<evidence type="ECO:0000313" key="13">
    <source>
        <dbReference type="Proteomes" id="UP000199648"/>
    </source>
</evidence>
<dbReference type="Gene3D" id="1.10.10.10">
    <property type="entry name" value="Winged helix-like DNA-binding domain superfamily/Winged helix DNA-binding domain"/>
    <property type="match status" value="1"/>
</dbReference>
<dbReference type="InterPro" id="IPR002481">
    <property type="entry name" value="FUR"/>
</dbReference>
<dbReference type="FunFam" id="1.10.10.10:FF:000007">
    <property type="entry name" value="Ferric uptake regulation protein"/>
    <property type="match status" value="1"/>
</dbReference>
<accession>A0A1G5PQ84</accession>
<keyword evidence="8 11" id="KW-0805">Transcription regulation</keyword>
<dbReference type="GO" id="GO:0005737">
    <property type="term" value="C:cytoplasm"/>
    <property type="evidence" value="ECO:0007669"/>
    <property type="project" value="UniProtKB-SubCell"/>
</dbReference>
<dbReference type="Pfam" id="PF01475">
    <property type="entry name" value="FUR"/>
    <property type="match status" value="1"/>
</dbReference>
<comment type="subcellular location">
    <subcellularLocation>
        <location evidence="1 11">Cytoplasm</location>
    </subcellularLocation>
</comment>
<keyword evidence="7 11" id="KW-0862">Zinc</keyword>
<dbReference type="SUPFAM" id="SSF46785">
    <property type="entry name" value="Winged helix' DNA-binding domain"/>
    <property type="match status" value="1"/>
</dbReference>
<dbReference type="CDD" id="cd07153">
    <property type="entry name" value="Fur_like"/>
    <property type="match status" value="1"/>
</dbReference>
<dbReference type="InterPro" id="IPR036388">
    <property type="entry name" value="WH-like_DNA-bd_sf"/>
</dbReference>
<dbReference type="GO" id="GO:0008270">
    <property type="term" value="F:zinc ion binding"/>
    <property type="evidence" value="ECO:0007669"/>
    <property type="project" value="TreeGrafter"/>
</dbReference>
<proteinExistence type="inferred from homology"/>
<dbReference type="PANTHER" id="PTHR33202">
    <property type="entry name" value="ZINC UPTAKE REGULATION PROTEIN"/>
    <property type="match status" value="1"/>
</dbReference>
<dbReference type="RefSeq" id="WP_245688217.1">
    <property type="nucleotide sequence ID" value="NZ_FMWD01000002.1"/>
</dbReference>
<evidence type="ECO:0000256" key="7">
    <source>
        <dbReference type="ARBA" id="ARBA00022833"/>
    </source>
</evidence>
<dbReference type="GO" id="GO:0000976">
    <property type="term" value="F:transcription cis-regulatory region binding"/>
    <property type="evidence" value="ECO:0007669"/>
    <property type="project" value="TreeGrafter"/>
</dbReference>
<evidence type="ECO:0000256" key="9">
    <source>
        <dbReference type="ARBA" id="ARBA00023125"/>
    </source>
</evidence>
<keyword evidence="10 11" id="KW-0804">Transcription</keyword>
<keyword evidence="13" id="KW-1185">Reference proteome</keyword>
<dbReference type="PANTHER" id="PTHR33202:SF7">
    <property type="entry name" value="FERRIC UPTAKE REGULATION PROTEIN"/>
    <property type="match status" value="1"/>
</dbReference>
<dbReference type="InterPro" id="IPR036390">
    <property type="entry name" value="WH_DNA-bd_sf"/>
</dbReference>
<keyword evidence="4 11" id="KW-0963">Cytoplasm</keyword>
<evidence type="ECO:0000256" key="3">
    <source>
        <dbReference type="ARBA" id="ARBA00020910"/>
    </source>
</evidence>
<evidence type="ECO:0000256" key="2">
    <source>
        <dbReference type="ARBA" id="ARBA00007957"/>
    </source>
</evidence>
<evidence type="ECO:0000256" key="8">
    <source>
        <dbReference type="ARBA" id="ARBA00023015"/>
    </source>
</evidence>
<dbReference type="AlphaFoldDB" id="A0A1G5PQ84"/>
<name>A0A1G5PQ84_9GAMM</name>
<organism evidence="12 13">
    <name type="scientific">Thiohalomonas denitrificans</name>
    <dbReference type="NCBI Taxonomy" id="415747"/>
    <lineage>
        <taxon>Bacteria</taxon>
        <taxon>Pseudomonadati</taxon>
        <taxon>Pseudomonadota</taxon>
        <taxon>Gammaproteobacteria</taxon>
        <taxon>Thiohalomonadales</taxon>
        <taxon>Thiohalomonadaceae</taxon>
        <taxon>Thiohalomonas</taxon>
    </lineage>
</organism>
<evidence type="ECO:0000256" key="11">
    <source>
        <dbReference type="RuleBase" id="RU364037"/>
    </source>
</evidence>
<sequence length="135" mass="15105">MDRQAATIKLREHGITPTQQRVEIAQYLFSQPRHVSAEQVMELVNGGRPRVSKATIYNTLNLFSRKGLVRQIIVDPTKMFYDSNVGKHHHFYNIDTGELTDVPPGSIQVDDLPELPAGTVAAGIDVIIRVRAEQT</sequence>
<comment type="similarity">
    <text evidence="2 11">Belongs to the Fur family.</text>
</comment>
<evidence type="ECO:0000256" key="4">
    <source>
        <dbReference type="ARBA" id="ARBA00022490"/>
    </source>
</evidence>
<dbReference type="EMBL" id="FMWD01000002">
    <property type="protein sequence ID" value="SCZ51588.1"/>
    <property type="molecule type" value="Genomic_DNA"/>
</dbReference>
<dbReference type="GO" id="GO:0045892">
    <property type="term" value="P:negative regulation of DNA-templated transcription"/>
    <property type="evidence" value="ECO:0007669"/>
    <property type="project" value="TreeGrafter"/>
</dbReference>
<dbReference type="GO" id="GO:1900376">
    <property type="term" value="P:regulation of secondary metabolite biosynthetic process"/>
    <property type="evidence" value="ECO:0007669"/>
    <property type="project" value="TreeGrafter"/>
</dbReference>
<gene>
    <name evidence="11" type="primary">fur</name>
    <name evidence="12" type="ORF">SAMN03097708_00533</name>
</gene>
<dbReference type="GO" id="GO:0003700">
    <property type="term" value="F:DNA-binding transcription factor activity"/>
    <property type="evidence" value="ECO:0007669"/>
    <property type="project" value="UniProtKB-UniRule"/>
</dbReference>
<evidence type="ECO:0000256" key="6">
    <source>
        <dbReference type="ARBA" id="ARBA00022723"/>
    </source>
</evidence>
<keyword evidence="6 11" id="KW-0479">Metal-binding</keyword>
<dbReference type="STRING" id="415747.SAMN03097708_00533"/>
<comment type="subunit">
    <text evidence="11">Homodimer.</text>
</comment>
<keyword evidence="9 11" id="KW-0238">DNA-binding</keyword>
<reference evidence="12 13" key="1">
    <citation type="submission" date="2016-10" db="EMBL/GenBank/DDBJ databases">
        <authorList>
            <person name="de Groot N.N."/>
        </authorList>
    </citation>
    <scope>NUCLEOTIDE SEQUENCE [LARGE SCALE GENOMIC DNA]</scope>
    <source>
        <strain evidence="12 13">HLD2</strain>
    </source>
</reference>
<evidence type="ECO:0000313" key="12">
    <source>
        <dbReference type="EMBL" id="SCZ51588.1"/>
    </source>
</evidence>
<dbReference type="Proteomes" id="UP000199648">
    <property type="component" value="Unassembled WGS sequence"/>
</dbReference>
<keyword evidence="11" id="KW-0408">Iron</keyword>